<sequence length="334" mass="37617">MEMTAQVAKNLLPNNAFEGNQLLGKCDQCGSNAKRLEKMGRKNFLSALVGHNAYKGEKMTCKDKTSVQKEVIAEKYLKRLEPKQKETFVKGCIQSYRNFMSEKKALRGREKGVLTKNEAETNRSNQYPSPLYLKVYSGNRTRRTSLIERHDHEMNNMTEQFIEMVEVDINIDGQMVLRPESSSDGSNSELEMDQSSGSNDEYNPEDSLERLVSLFGDIIAGLNVIEQSLAQTSSQMDVATSYPMNVVSPISVVEPLLMIEEAMDKGHAVSVGGYLVQWKNVCSSVDDMGLKLEDAESLNHMFLQGVGLSLDRVRIWYELGKVFILIKEEEAFGR</sequence>
<organism evidence="2 3">
    <name type="scientific">Parasponia andersonii</name>
    <name type="common">Sponia andersonii</name>
    <dbReference type="NCBI Taxonomy" id="3476"/>
    <lineage>
        <taxon>Eukaryota</taxon>
        <taxon>Viridiplantae</taxon>
        <taxon>Streptophyta</taxon>
        <taxon>Embryophyta</taxon>
        <taxon>Tracheophyta</taxon>
        <taxon>Spermatophyta</taxon>
        <taxon>Magnoliopsida</taxon>
        <taxon>eudicotyledons</taxon>
        <taxon>Gunneridae</taxon>
        <taxon>Pentapetalae</taxon>
        <taxon>rosids</taxon>
        <taxon>fabids</taxon>
        <taxon>Rosales</taxon>
        <taxon>Cannabaceae</taxon>
        <taxon>Parasponia</taxon>
    </lineage>
</organism>
<dbReference type="EMBL" id="JXTB01000247">
    <property type="protein sequence ID" value="PON50314.1"/>
    <property type="molecule type" value="Genomic_DNA"/>
</dbReference>
<comment type="caution">
    <text evidence="2">The sequence shown here is derived from an EMBL/GenBank/DDBJ whole genome shotgun (WGS) entry which is preliminary data.</text>
</comment>
<evidence type="ECO:0000256" key="1">
    <source>
        <dbReference type="SAM" id="MobiDB-lite"/>
    </source>
</evidence>
<feature type="compositionally biased region" description="Polar residues" evidence="1">
    <location>
        <begin position="180"/>
        <end position="201"/>
    </location>
</feature>
<keyword evidence="3" id="KW-1185">Reference proteome</keyword>
<dbReference type="Proteomes" id="UP000237105">
    <property type="component" value="Unassembled WGS sequence"/>
</dbReference>
<dbReference type="AlphaFoldDB" id="A0A2P5BNJ9"/>
<gene>
    <name evidence="2" type="ORF">PanWU01x14_224000</name>
</gene>
<reference evidence="3" key="1">
    <citation type="submission" date="2016-06" db="EMBL/GenBank/DDBJ databases">
        <title>Parallel loss of symbiosis genes in relatives of nitrogen-fixing non-legume Parasponia.</title>
        <authorList>
            <person name="Van Velzen R."/>
            <person name="Holmer R."/>
            <person name="Bu F."/>
            <person name="Rutten L."/>
            <person name="Van Zeijl A."/>
            <person name="Liu W."/>
            <person name="Santuari L."/>
            <person name="Cao Q."/>
            <person name="Sharma T."/>
            <person name="Shen D."/>
            <person name="Roswanjaya Y."/>
            <person name="Wardhani T."/>
            <person name="Kalhor M.S."/>
            <person name="Jansen J."/>
            <person name="Van den Hoogen J."/>
            <person name="Gungor B."/>
            <person name="Hartog M."/>
            <person name="Hontelez J."/>
            <person name="Verver J."/>
            <person name="Yang W.-C."/>
            <person name="Schijlen E."/>
            <person name="Repin R."/>
            <person name="Schilthuizen M."/>
            <person name="Schranz E."/>
            <person name="Heidstra R."/>
            <person name="Miyata K."/>
            <person name="Fedorova E."/>
            <person name="Kohlen W."/>
            <person name="Bisseling T."/>
            <person name="Smit S."/>
            <person name="Geurts R."/>
        </authorList>
    </citation>
    <scope>NUCLEOTIDE SEQUENCE [LARGE SCALE GENOMIC DNA]</scope>
    <source>
        <strain evidence="3">cv. WU1-14</strain>
    </source>
</reference>
<accession>A0A2P5BNJ9</accession>
<protein>
    <submittedName>
        <fullName evidence="2">Uncharacterized protein</fullName>
    </submittedName>
</protein>
<name>A0A2P5BNJ9_PARAD</name>
<feature type="region of interest" description="Disordered" evidence="1">
    <location>
        <begin position="177"/>
        <end position="204"/>
    </location>
</feature>
<proteinExistence type="predicted"/>
<evidence type="ECO:0000313" key="3">
    <source>
        <dbReference type="Proteomes" id="UP000237105"/>
    </source>
</evidence>
<evidence type="ECO:0000313" key="2">
    <source>
        <dbReference type="EMBL" id="PON50314.1"/>
    </source>
</evidence>